<gene>
    <name evidence="2" type="ORF">PEDI_15280</name>
</gene>
<dbReference type="PIRSF" id="PIRSF038896">
    <property type="entry name" value="NAPE-PLD"/>
    <property type="match status" value="1"/>
</dbReference>
<dbReference type="Gene3D" id="3.60.15.10">
    <property type="entry name" value="Ribonuclease Z/Hydroxyacylglutathione hydrolase-like"/>
    <property type="match status" value="1"/>
</dbReference>
<evidence type="ECO:0000313" key="2">
    <source>
        <dbReference type="EMBL" id="GJM60976.1"/>
    </source>
</evidence>
<dbReference type="PANTHER" id="PTHR15032">
    <property type="entry name" value="N-ACYL-PHOSPHATIDYLETHANOLAMINE-HYDROLYZING PHOSPHOLIPASE D"/>
    <property type="match status" value="1"/>
</dbReference>
<evidence type="ECO:0000259" key="1">
    <source>
        <dbReference type="Pfam" id="PF12706"/>
    </source>
</evidence>
<dbReference type="PANTHER" id="PTHR15032:SF4">
    <property type="entry name" value="N-ACYL-PHOSPHATIDYLETHANOLAMINE-HYDROLYZING PHOSPHOLIPASE D"/>
    <property type="match status" value="1"/>
</dbReference>
<organism evidence="2 3">
    <name type="scientific">Persicobacter diffluens</name>
    <dbReference type="NCBI Taxonomy" id="981"/>
    <lineage>
        <taxon>Bacteria</taxon>
        <taxon>Pseudomonadati</taxon>
        <taxon>Bacteroidota</taxon>
        <taxon>Cytophagia</taxon>
        <taxon>Cytophagales</taxon>
        <taxon>Persicobacteraceae</taxon>
        <taxon>Persicobacter</taxon>
    </lineage>
</organism>
<dbReference type="GO" id="GO:0005737">
    <property type="term" value="C:cytoplasm"/>
    <property type="evidence" value="ECO:0007669"/>
    <property type="project" value="TreeGrafter"/>
</dbReference>
<dbReference type="Proteomes" id="UP001310022">
    <property type="component" value="Unassembled WGS sequence"/>
</dbReference>
<dbReference type="GO" id="GO:0070290">
    <property type="term" value="F:N-acylphosphatidylethanolamine-specific phospholipase D activity"/>
    <property type="evidence" value="ECO:0007669"/>
    <property type="project" value="InterPro"/>
</dbReference>
<comment type="caution">
    <text evidence="2">The sequence shown here is derived from an EMBL/GenBank/DDBJ whole genome shotgun (WGS) entry which is preliminary data.</text>
</comment>
<reference evidence="2 3" key="1">
    <citation type="submission" date="2021-12" db="EMBL/GenBank/DDBJ databases">
        <title>Genome sequencing of bacteria with rrn-lacking chromosome and rrn-plasmid.</title>
        <authorList>
            <person name="Anda M."/>
            <person name="Iwasaki W."/>
        </authorList>
    </citation>
    <scope>NUCLEOTIDE SEQUENCE [LARGE SCALE GENOMIC DNA]</scope>
    <source>
        <strain evidence="2 3">NBRC 15940</strain>
    </source>
</reference>
<dbReference type="InterPro" id="IPR036866">
    <property type="entry name" value="RibonucZ/Hydroxyglut_hydro"/>
</dbReference>
<dbReference type="GO" id="GO:0008270">
    <property type="term" value="F:zinc ion binding"/>
    <property type="evidence" value="ECO:0007669"/>
    <property type="project" value="InterPro"/>
</dbReference>
<name>A0AAN4VXQ1_9BACT</name>
<sequence length="350" mass="40352">MKAFKAQFGGKPRKDDIQRYEKSPNWNAGKFQNLEETTMAINLKELPKLLKQNFSDKAIRRPQQVLPVKKLDIDAFLENDGRARFVWYGHSVLLIQIAGKIILIDPMLGPNASPIAPFSTDRFSDHTLDIIDDFPDIDLVLLTHDHYDHLDMASIMKLKSKVKNWWTALGVSRHLEYWGIPKEIVKPFDWWEQAEFEGLQITFTPSRHFSGRGVLDRAKSLWGGWVIKSEMENIYWSGDGGRGDHFHEVGAQLGPFDIGFMECGQYHQQWHDIHMFPEESVHAALDAGVKIAVPVHWGGFSLALHHWKEPVERFQTAAVTNELKCFFPELGEVFTKDFTLGENPWWSREK</sequence>
<protein>
    <recommendedName>
        <fullName evidence="1">Metallo-beta-lactamase domain-containing protein</fullName>
    </recommendedName>
</protein>
<keyword evidence="3" id="KW-1185">Reference proteome</keyword>
<dbReference type="InterPro" id="IPR024884">
    <property type="entry name" value="NAPE-PLD"/>
</dbReference>
<dbReference type="InterPro" id="IPR001279">
    <property type="entry name" value="Metallo-B-lactamas"/>
</dbReference>
<accession>A0AAN4VXQ1</accession>
<dbReference type="SUPFAM" id="SSF56281">
    <property type="entry name" value="Metallo-hydrolase/oxidoreductase"/>
    <property type="match status" value="1"/>
</dbReference>
<feature type="domain" description="Metallo-beta-lactamase" evidence="1">
    <location>
        <begin position="102"/>
        <end position="297"/>
    </location>
</feature>
<dbReference type="RefSeq" id="WP_338236613.1">
    <property type="nucleotide sequence ID" value="NZ_BQKE01000001.1"/>
</dbReference>
<proteinExistence type="predicted"/>
<dbReference type="EMBL" id="BQKE01000001">
    <property type="protein sequence ID" value="GJM60976.1"/>
    <property type="molecule type" value="Genomic_DNA"/>
</dbReference>
<evidence type="ECO:0000313" key="3">
    <source>
        <dbReference type="Proteomes" id="UP001310022"/>
    </source>
</evidence>
<dbReference type="AlphaFoldDB" id="A0AAN4VXQ1"/>
<dbReference type="Pfam" id="PF12706">
    <property type="entry name" value="Lactamase_B_2"/>
    <property type="match status" value="1"/>
</dbReference>